<dbReference type="STRING" id="56107.Cylst_1269"/>
<keyword evidence="1" id="KW-0472">Membrane</keyword>
<reference evidence="2 3" key="1">
    <citation type="submission" date="2012-06" db="EMBL/GenBank/DDBJ databases">
        <title>Finished chromosome of genome of Cylindrospermum stagnale PCC 7417.</title>
        <authorList>
            <consortium name="US DOE Joint Genome Institute"/>
            <person name="Gugger M."/>
            <person name="Coursin T."/>
            <person name="Rippka R."/>
            <person name="Tandeau De Marsac N."/>
            <person name="Huntemann M."/>
            <person name="Wei C.-L."/>
            <person name="Han J."/>
            <person name="Detter J.C."/>
            <person name="Han C."/>
            <person name="Tapia R."/>
            <person name="Chen A."/>
            <person name="Kyrpides N."/>
            <person name="Mavromatis K."/>
            <person name="Markowitz V."/>
            <person name="Szeto E."/>
            <person name="Ivanova N."/>
            <person name="Pagani I."/>
            <person name="Pati A."/>
            <person name="Goodwin L."/>
            <person name="Nordberg H.P."/>
            <person name="Cantor M.N."/>
            <person name="Hua S.X."/>
            <person name="Woyke T."/>
            <person name="Kerfeld C.A."/>
        </authorList>
    </citation>
    <scope>NUCLEOTIDE SEQUENCE [LARGE SCALE GENOMIC DNA]</scope>
    <source>
        <strain evidence="2 3">PCC 7417</strain>
    </source>
</reference>
<accession>K9WVQ6</accession>
<name>K9WVQ6_9NOST</name>
<keyword evidence="3" id="KW-1185">Reference proteome</keyword>
<gene>
    <name evidence="2" type="ORF">Cylst_1269</name>
</gene>
<dbReference type="AlphaFoldDB" id="K9WVQ6"/>
<dbReference type="HOGENOM" id="CLU_1515465_0_0_3"/>
<keyword evidence="1" id="KW-0812">Transmembrane</keyword>
<dbReference type="Proteomes" id="UP000010475">
    <property type="component" value="Chromosome"/>
</dbReference>
<evidence type="ECO:0000313" key="2">
    <source>
        <dbReference type="EMBL" id="AFZ23562.1"/>
    </source>
</evidence>
<organism evidence="2 3">
    <name type="scientific">Cylindrospermum stagnale PCC 7417</name>
    <dbReference type="NCBI Taxonomy" id="56107"/>
    <lineage>
        <taxon>Bacteria</taxon>
        <taxon>Bacillati</taxon>
        <taxon>Cyanobacteriota</taxon>
        <taxon>Cyanophyceae</taxon>
        <taxon>Nostocales</taxon>
        <taxon>Nostocaceae</taxon>
        <taxon>Cylindrospermum</taxon>
    </lineage>
</organism>
<protein>
    <submittedName>
        <fullName evidence="2">Uncharacterized protein</fullName>
    </submittedName>
</protein>
<dbReference type="PATRIC" id="fig|56107.3.peg.1436"/>
<dbReference type="EMBL" id="CP003642">
    <property type="protein sequence ID" value="AFZ23562.1"/>
    <property type="molecule type" value="Genomic_DNA"/>
</dbReference>
<sequence>MMNIFQQFNLYHKKAPVAKSEMIWTLILSGFLINIVGVLAMPQTAQAHLPPLSTEELEKKACCIVVGKVKSVSNPEPNSEWGPYEEVTVIVEVISIEKGLGTRNFKDPNAVFIESSESPKPGDKITIYYRQQMGGKGGSIGQIHDIPLNAKVKLFFIIDYKGRFQLLDPNGWQAVSSDWWRFRVIKR</sequence>
<keyword evidence="1" id="KW-1133">Transmembrane helix</keyword>
<evidence type="ECO:0000313" key="3">
    <source>
        <dbReference type="Proteomes" id="UP000010475"/>
    </source>
</evidence>
<proteinExistence type="predicted"/>
<dbReference type="KEGG" id="csg:Cylst_1269"/>
<evidence type="ECO:0000256" key="1">
    <source>
        <dbReference type="SAM" id="Phobius"/>
    </source>
</evidence>
<feature type="transmembrane region" description="Helical" evidence="1">
    <location>
        <begin position="21"/>
        <end position="41"/>
    </location>
</feature>